<sequence>MMTSMEYYKSIISDDEVIKALIRESKAREGTLFKQKTRVRPNLNFFQRTVSNLVSSNRRIKSRSEEFVSKSTEEIRR</sequence>
<evidence type="ECO:0000313" key="2">
    <source>
        <dbReference type="Proteomes" id="UP001162164"/>
    </source>
</evidence>
<proteinExistence type="predicted"/>
<comment type="caution">
    <text evidence="1">The sequence shown here is derived from an EMBL/GenBank/DDBJ whole genome shotgun (WGS) entry which is preliminary data.</text>
</comment>
<dbReference type="Proteomes" id="UP001162164">
    <property type="component" value="Unassembled WGS sequence"/>
</dbReference>
<dbReference type="EMBL" id="JAPWTJ010000018">
    <property type="protein sequence ID" value="KAJ8985206.1"/>
    <property type="molecule type" value="Genomic_DNA"/>
</dbReference>
<name>A0ABQ9K3P8_9CUCU</name>
<keyword evidence="2" id="KW-1185">Reference proteome</keyword>
<gene>
    <name evidence="1" type="ORF">NQ317_018235</name>
</gene>
<organism evidence="1 2">
    <name type="scientific">Molorchus minor</name>
    <dbReference type="NCBI Taxonomy" id="1323400"/>
    <lineage>
        <taxon>Eukaryota</taxon>
        <taxon>Metazoa</taxon>
        <taxon>Ecdysozoa</taxon>
        <taxon>Arthropoda</taxon>
        <taxon>Hexapoda</taxon>
        <taxon>Insecta</taxon>
        <taxon>Pterygota</taxon>
        <taxon>Neoptera</taxon>
        <taxon>Endopterygota</taxon>
        <taxon>Coleoptera</taxon>
        <taxon>Polyphaga</taxon>
        <taxon>Cucujiformia</taxon>
        <taxon>Chrysomeloidea</taxon>
        <taxon>Cerambycidae</taxon>
        <taxon>Lamiinae</taxon>
        <taxon>Monochamini</taxon>
        <taxon>Molorchus</taxon>
    </lineage>
</organism>
<reference evidence="1" key="1">
    <citation type="journal article" date="2023" name="Insect Mol. Biol.">
        <title>Genome sequencing provides insights into the evolution of gene families encoding plant cell wall-degrading enzymes in longhorned beetles.</title>
        <authorList>
            <person name="Shin N.R."/>
            <person name="Okamura Y."/>
            <person name="Kirsch R."/>
            <person name="Pauchet Y."/>
        </authorList>
    </citation>
    <scope>NUCLEOTIDE SEQUENCE</scope>
    <source>
        <strain evidence="1">MMC_N1</strain>
    </source>
</reference>
<protein>
    <submittedName>
        <fullName evidence="1">Uncharacterized protein</fullName>
    </submittedName>
</protein>
<accession>A0ABQ9K3P8</accession>
<evidence type="ECO:0000313" key="1">
    <source>
        <dbReference type="EMBL" id="KAJ8985206.1"/>
    </source>
</evidence>